<dbReference type="EMBL" id="AMBO01000401">
    <property type="protein sequence ID" value="EKC97805.1"/>
    <property type="molecule type" value="Genomic_DNA"/>
</dbReference>
<dbReference type="HOGENOM" id="CLU_071384_0_0_1"/>
<keyword evidence="3" id="KW-1185">Reference proteome</keyword>
<sequence length="336" mass="36649">MHMSQQVPFEAARAHVERQARNLVLDATYPLTGAILTRGCSSSHLSTLEARLDDSTTRSGAWASTSSSPPSQTSASAPHHSSRSQNEQLLPPNSNRQDPEANLPPFDARRANPPPYTRYDVHQPPRPPMPAALPLHGPYGSGSYRQPSPDYRPDPSLSGGYASDSSHVSSASGASYASYATATSARSGFSSSASYPRAYVSPPYVVGTGASMANVCYSSHGSHHPPSASTPSNHTYDPAAAQRFLASNYAPVPREQESWGQRRERESRNAAWRANMRMDAGGYAQYDWKDHAGPAQRHEWHQHTAECSESCAKSLDRREGVKEREWIRYGQGGGRR</sequence>
<evidence type="ECO:0000313" key="2">
    <source>
        <dbReference type="EMBL" id="EKC97805.1"/>
    </source>
</evidence>
<comment type="caution">
    <text evidence="2">The sequence shown here is derived from an EMBL/GenBank/DDBJ whole genome shotgun (WGS) entry which is preliminary data.</text>
</comment>
<dbReference type="AlphaFoldDB" id="K1VAK1"/>
<reference evidence="2 3" key="1">
    <citation type="journal article" date="2012" name="Eukaryot. Cell">
        <title>Genome sequence of the Trichosporon asahii environmental strain CBS 8904.</title>
        <authorList>
            <person name="Yang R.Y."/>
            <person name="Li H.T."/>
            <person name="Zhu H."/>
            <person name="Zhou G.P."/>
            <person name="Wang M."/>
            <person name="Wang L."/>
        </authorList>
    </citation>
    <scope>NUCLEOTIDE SEQUENCE [LARGE SCALE GENOMIC DNA]</scope>
    <source>
        <strain evidence="2 3">CBS 8904</strain>
    </source>
</reference>
<feature type="compositionally biased region" description="Polar residues" evidence="1">
    <location>
        <begin position="83"/>
        <end position="96"/>
    </location>
</feature>
<organism evidence="2 3">
    <name type="scientific">Trichosporon asahii var. asahii (strain CBS 8904)</name>
    <name type="common">Yeast</name>
    <dbReference type="NCBI Taxonomy" id="1220162"/>
    <lineage>
        <taxon>Eukaryota</taxon>
        <taxon>Fungi</taxon>
        <taxon>Dikarya</taxon>
        <taxon>Basidiomycota</taxon>
        <taxon>Agaricomycotina</taxon>
        <taxon>Tremellomycetes</taxon>
        <taxon>Trichosporonales</taxon>
        <taxon>Trichosporonaceae</taxon>
        <taxon>Trichosporon</taxon>
    </lineage>
</organism>
<accession>K1VAK1</accession>
<feature type="compositionally biased region" description="Low complexity" evidence="1">
    <location>
        <begin position="158"/>
        <end position="170"/>
    </location>
</feature>
<protein>
    <submittedName>
        <fullName evidence="2">Uncharacterized protein</fullName>
    </submittedName>
</protein>
<feature type="region of interest" description="Disordered" evidence="1">
    <location>
        <begin position="51"/>
        <end position="170"/>
    </location>
</feature>
<dbReference type="InParanoid" id="K1VAK1"/>
<dbReference type="Proteomes" id="UP000006757">
    <property type="component" value="Unassembled WGS sequence"/>
</dbReference>
<proteinExistence type="predicted"/>
<feature type="compositionally biased region" description="Low complexity" evidence="1">
    <location>
        <begin position="57"/>
        <end position="79"/>
    </location>
</feature>
<evidence type="ECO:0000256" key="1">
    <source>
        <dbReference type="SAM" id="MobiDB-lite"/>
    </source>
</evidence>
<name>K1VAK1_TRIAC</name>
<gene>
    <name evidence="2" type="ORF">A1Q2_07808</name>
</gene>
<evidence type="ECO:0000313" key="3">
    <source>
        <dbReference type="Proteomes" id="UP000006757"/>
    </source>
</evidence>